<evidence type="ECO:0000256" key="9">
    <source>
        <dbReference type="RuleBase" id="RU003613"/>
    </source>
</evidence>
<evidence type="ECO:0000256" key="1">
    <source>
        <dbReference type="ARBA" id="ARBA00022475"/>
    </source>
</evidence>
<evidence type="ECO:0000256" key="8">
    <source>
        <dbReference type="RuleBase" id="RU003612"/>
    </source>
</evidence>
<dbReference type="PANTHER" id="PTHR38685">
    <property type="entry name" value="CELL DIVISION PROTEIN ZIPA"/>
    <property type="match status" value="1"/>
</dbReference>
<gene>
    <name evidence="13" type="ORF">NCTC13294_02463</name>
</gene>
<dbReference type="RefSeq" id="WP_115612542.1">
    <property type="nucleotide sequence ID" value="NZ_JBHLZC010000001.1"/>
</dbReference>
<keyword evidence="14" id="KW-1185">Reference proteome</keyword>
<dbReference type="SMART" id="SM00771">
    <property type="entry name" value="ZipA_C"/>
    <property type="match status" value="1"/>
</dbReference>
<dbReference type="Proteomes" id="UP000254572">
    <property type="component" value="Unassembled WGS sequence"/>
</dbReference>
<feature type="domain" description="ZipA C-terminal FtsZ-binding" evidence="12">
    <location>
        <begin position="85"/>
        <end position="214"/>
    </location>
</feature>
<comment type="function">
    <text evidence="8">Essential cell division protein that stabilizes the FtsZ protofilaments by cross-linking them and that serves as a cytoplasmic membrane anchor for the Z ring. Also required for the recruitment to the septal ring of downstream cell division proteins.</text>
</comment>
<evidence type="ECO:0000256" key="3">
    <source>
        <dbReference type="ARBA" id="ARBA00022618"/>
    </source>
</evidence>
<dbReference type="EMBL" id="UFUW01000001">
    <property type="protein sequence ID" value="SUX25503.1"/>
    <property type="molecule type" value="Genomic_DNA"/>
</dbReference>
<keyword evidence="1 9" id="KW-1003">Cell membrane</keyword>
<evidence type="ECO:0000256" key="11">
    <source>
        <dbReference type="SAM" id="Phobius"/>
    </source>
</evidence>
<reference evidence="13 14" key="1">
    <citation type="submission" date="2018-06" db="EMBL/GenBank/DDBJ databases">
        <authorList>
            <consortium name="Pathogen Informatics"/>
            <person name="Doyle S."/>
        </authorList>
    </citation>
    <scope>NUCLEOTIDE SEQUENCE [LARGE SCALE GENOMIC DNA]</scope>
    <source>
        <strain evidence="13 14">NCTC13294</strain>
    </source>
</reference>
<evidence type="ECO:0000313" key="13">
    <source>
        <dbReference type="EMBL" id="SUX25503.1"/>
    </source>
</evidence>
<comment type="subcellular location">
    <subcellularLocation>
        <location evidence="9">Cell inner membrane</location>
        <topology evidence="9">Single-pass type I membrane protein</topology>
    </subcellularLocation>
</comment>
<evidence type="ECO:0000313" key="14">
    <source>
        <dbReference type="Proteomes" id="UP000254572"/>
    </source>
</evidence>
<dbReference type="Gene3D" id="3.30.1400.10">
    <property type="entry name" value="ZipA, C-terminal FtsZ-binding domain"/>
    <property type="match status" value="1"/>
</dbReference>
<comment type="similarity">
    <text evidence="8">Belongs to the ZipA family.</text>
</comment>
<dbReference type="SUPFAM" id="SSF64383">
    <property type="entry name" value="Cell-division protein ZipA, C-terminal domain"/>
    <property type="match status" value="1"/>
</dbReference>
<keyword evidence="7 8" id="KW-0131">Cell cycle</keyword>
<dbReference type="GO" id="GO:0032153">
    <property type="term" value="C:cell division site"/>
    <property type="evidence" value="ECO:0007669"/>
    <property type="project" value="TreeGrafter"/>
</dbReference>
<proteinExistence type="inferred from homology"/>
<name>A0A381EF68_9GAMM</name>
<keyword evidence="2 9" id="KW-0997">Cell inner membrane</keyword>
<organism evidence="13 14">
    <name type="scientific">Cardiobacterium valvarum</name>
    <dbReference type="NCBI Taxonomy" id="194702"/>
    <lineage>
        <taxon>Bacteria</taxon>
        <taxon>Pseudomonadati</taxon>
        <taxon>Pseudomonadota</taxon>
        <taxon>Gammaproteobacteria</taxon>
        <taxon>Cardiobacteriales</taxon>
        <taxon>Cardiobacteriaceae</taxon>
        <taxon>Cardiobacterium</taxon>
    </lineage>
</organism>
<dbReference type="PANTHER" id="PTHR38685:SF1">
    <property type="entry name" value="CELL DIVISION PROTEIN ZIPA"/>
    <property type="match status" value="1"/>
</dbReference>
<keyword evidence="3 8" id="KW-0132">Cell division</keyword>
<evidence type="ECO:0000256" key="10">
    <source>
        <dbReference type="SAM" id="MobiDB-lite"/>
    </source>
</evidence>
<dbReference type="GO" id="GO:0000917">
    <property type="term" value="P:division septum assembly"/>
    <property type="evidence" value="ECO:0007669"/>
    <property type="project" value="TreeGrafter"/>
</dbReference>
<evidence type="ECO:0000256" key="7">
    <source>
        <dbReference type="ARBA" id="ARBA00023306"/>
    </source>
</evidence>
<dbReference type="Pfam" id="PF04354">
    <property type="entry name" value="ZipA_C"/>
    <property type="match status" value="1"/>
</dbReference>
<accession>A0A381EF68</accession>
<dbReference type="InterPro" id="IPR007449">
    <property type="entry name" value="ZipA_FtsZ-bd_C"/>
</dbReference>
<dbReference type="GO" id="GO:0005886">
    <property type="term" value="C:plasma membrane"/>
    <property type="evidence" value="ECO:0007669"/>
    <property type="project" value="UniProtKB-SubCell"/>
</dbReference>
<evidence type="ECO:0000256" key="4">
    <source>
        <dbReference type="ARBA" id="ARBA00022692"/>
    </source>
</evidence>
<feature type="region of interest" description="Disordered" evidence="10">
    <location>
        <begin position="30"/>
        <end position="84"/>
    </location>
</feature>
<evidence type="ECO:0000259" key="12">
    <source>
        <dbReference type="SMART" id="SM00771"/>
    </source>
</evidence>
<keyword evidence="4 9" id="KW-0812">Transmembrane</keyword>
<evidence type="ECO:0000256" key="5">
    <source>
        <dbReference type="ARBA" id="ARBA00022989"/>
    </source>
</evidence>
<feature type="compositionally biased region" description="Basic and acidic residues" evidence="10">
    <location>
        <begin position="30"/>
        <end position="43"/>
    </location>
</feature>
<feature type="transmembrane region" description="Helical" evidence="11">
    <location>
        <begin position="6"/>
        <end position="28"/>
    </location>
</feature>
<dbReference type="OrthoDB" id="7064635at2"/>
<keyword evidence="6 9" id="KW-0472">Membrane</keyword>
<dbReference type="InterPro" id="IPR011919">
    <property type="entry name" value="Cell_div_ZipA"/>
</dbReference>
<dbReference type="InterPro" id="IPR036765">
    <property type="entry name" value="ZipA_FtsZ-bd_C_sf"/>
</dbReference>
<keyword evidence="5 11" id="KW-1133">Transmembrane helix</keyword>
<sequence>MTNPSVLLLRITAAIIILVAIAGTSLMIKRQRDRERDIHDGHPKYRGSTLDAPPAEHNRKTSRLNPGIFGGSKNSAPPKPRSKPPELIVPLTIMAPNNHPFSGKTISRLVQAFGLQYSPNQTYELIGAGGREIFCTMLDVRRPGIFPQNLDNAEHNYEGLMLVLQLPVSQEPVKDWETFSALAHEMAEHCDGCLSDHKRRPLEERALARYRKNIEGYEEHYQNWLRLQRG</sequence>
<evidence type="ECO:0000256" key="2">
    <source>
        <dbReference type="ARBA" id="ARBA00022519"/>
    </source>
</evidence>
<protein>
    <recommendedName>
        <fullName evidence="8">Cell division protein ZipA</fullName>
    </recommendedName>
</protein>
<dbReference type="AlphaFoldDB" id="A0A381EF68"/>
<evidence type="ECO:0000256" key="6">
    <source>
        <dbReference type="ARBA" id="ARBA00023136"/>
    </source>
</evidence>